<dbReference type="EMBL" id="OBEG01000006">
    <property type="protein sequence ID" value="SNY88403.1"/>
    <property type="molecule type" value="Genomic_DNA"/>
</dbReference>
<dbReference type="AlphaFoldDB" id="A0A285LVA4"/>
<organism evidence="1 2">
    <name type="scientific">Nocardia amikacinitolerans</name>
    <dbReference type="NCBI Taxonomy" id="756689"/>
    <lineage>
        <taxon>Bacteria</taxon>
        <taxon>Bacillati</taxon>
        <taxon>Actinomycetota</taxon>
        <taxon>Actinomycetes</taxon>
        <taxon>Mycobacteriales</taxon>
        <taxon>Nocardiaceae</taxon>
        <taxon>Nocardia</taxon>
    </lineage>
</organism>
<protein>
    <recommendedName>
        <fullName evidence="3">CGNR zinc finger domain-containing protein</fullName>
    </recommendedName>
</protein>
<evidence type="ECO:0000313" key="2">
    <source>
        <dbReference type="Proteomes" id="UP000219565"/>
    </source>
</evidence>
<dbReference type="RefSeq" id="WP_097247330.1">
    <property type="nucleotide sequence ID" value="NZ_OBEG01000006.1"/>
</dbReference>
<keyword evidence="2" id="KW-1185">Reference proteome</keyword>
<gene>
    <name evidence="1" type="ORF">SAMN04244553_5375</name>
</gene>
<sequence length="167" mass="19004">MTPRRPIRRRAVEKDATANVDIADLYAVATRRYGSPATASEQVERMCTDLERIALNPDGSIGAAGYLRVVADELWLDSVDRPDSEDLARTMAKIVQRTKDKKGLLWCASHGWQEPFLWGKCAECPCQMSEYQSSRTRDAGRPRVYCSSACRQRAYRRRRKGHRSAHD</sequence>
<proteinExistence type="predicted"/>
<evidence type="ECO:0008006" key="3">
    <source>
        <dbReference type="Google" id="ProtNLM"/>
    </source>
</evidence>
<evidence type="ECO:0000313" key="1">
    <source>
        <dbReference type="EMBL" id="SNY88403.1"/>
    </source>
</evidence>
<reference evidence="1 2" key="1">
    <citation type="submission" date="2017-09" db="EMBL/GenBank/DDBJ databases">
        <authorList>
            <person name="Ehlers B."/>
            <person name="Leendertz F.H."/>
        </authorList>
    </citation>
    <scope>NUCLEOTIDE SEQUENCE [LARGE SCALE GENOMIC DNA]</scope>
    <source>
        <strain evidence="1 2">DSM 45537</strain>
    </source>
</reference>
<accession>A0A285LVA4</accession>
<dbReference type="Proteomes" id="UP000219565">
    <property type="component" value="Unassembled WGS sequence"/>
</dbReference>
<name>A0A285LVA4_9NOCA</name>